<evidence type="ECO:0008006" key="3">
    <source>
        <dbReference type="Google" id="ProtNLM"/>
    </source>
</evidence>
<comment type="caution">
    <text evidence="1">The sequence shown here is derived from an EMBL/GenBank/DDBJ whole genome shotgun (WGS) entry which is preliminary data.</text>
</comment>
<sequence>MAPAGEYTFFYGKENENHELGTDFFVHKRIISAVKRVEFISDSISYILLKGCWCDIIMNVHKPTENKIDDIKGRFYKELERVFNKFPKYPMKILLEDFNAKVGREDVYHSVQNLLSSRLLSKNIKIRIYKTVILHVVLYGCETWSLTLREEHRLRVFENTVLRSVWTKER</sequence>
<dbReference type="InParanoid" id="A0A2J7QH67"/>
<gene>
    <name evidence="1" type="ORF">B7P43_G17585</name>
</gene>
<keyword evidence="2" id="KW-1185">Reference proteome</keyword>
<organism evidence="1 2">
    <name type="scientific">Cryptotermes secundus</name>
    <dbReference type="NCBI Taxonomy" id="105785"/>
    <lineage>
        <taxon>Eukaryota</taxon>
        <taxon>Metazoa</taxon>
        <taxon>Ecdysozoa</taxon>
        <taxon>Arthropoda</taxon>
        <taxon>Hexapoda</taxon>
        <taxon>Insecta</taxon>
        <taxon>Pterygota</taxon>
        <taxon>Neoptera</taxon>
        <taxon>Polyneoptera</taxon>
        <taxon>Dictyoptera</taxon>
        <taxon>Blattodea</taxon>
        <taxon>Blattoidea</taxon>
        <taxon>Termitoidae</taxon>
        <taxon>Kalotermitidae</taxon>
        <taxon>Cryptotermitinae</taxon>
        <taxon>Cryptotermes</taxon>
    </lineage>
</organism>
<dbReference type="AlphaFoldDB" id="A0A2J7QH67"/>
<accession>A0A2J7QH67</accession>
<reference evidence="1 2" key="1">
    <citation type="submission" date="2017-12" db="EMBL/GenBank/DDBJ databases">
        <title>Hemimetabolous genomes reveal molecular basis of termite eusociality.</title>
        <authorList>
            <person name="Harrison M.C."/>
            <person name="Jongepier E."/>
            <person name="Robertson H.M."/>
            <person name="Arning N."/>
            <person name="Bitard-Feildel T."/>
            <person name="Chao H."/>
            <person name="Childers C.P."/>
            <person name="Dinh H."/>
            <person name="Doddapaneni H."/>
            <person name="Dugan S."/>
            <person name="Gowin J."/>
            <person name="Greiner C."/>
            <person name="Han Y."/>
            <person name="Hu H."/>
            <person name="Hughes D.S.T."/>
            <person name="Huylmans A.-K."/>
            <person name="Kemena C."/>
            <person name="Kremer L.P.M."/>
            <person name="Lee S.L."/>
            <person name="Lopez-Ezquerra A."/>
            <person name="Mallet L."/>
            <person name="Monroy-Kuhn J.M."/>
            <person name="Moser A."/>
            <person name="Murali S.C."/>
            <person name="Muzny D.M."/>
            <person name="Otani S."/>
            <person name="Piulachs M.-D."/>
            <person name="Poelchau M."/>
            <person name="Qu J."/>
            <person name="Schaub F."/>
            <person name="Wada-Katsumata A."/>
            <person name="Worley K.C."/>
            <person name="Xie Q."/>
            <person name="Ylla G."/>
            <person name="Poulsen M."/>
            <person name="Gibbs R.A."/>
            <person name="Schal C."/>
            <person name="Richards S."/>
            <person name="Belles X."/>
            <person name="Korb J."/>
            <person name="Bornberg-Bauer E."/>
        </authorList>
    </citation>
    <scope>NUCLEOTIDE SEQUENCE [LARGE SCALE GENOMIC DNA]</scope>
    <source>
        <tissue evidence="1">Whole body</tissue>
    </source>
</reference>
<dbReference type="Proteomes" id="UP000235965">
    <property type="component" value="Unassembled WGS sequence"/>
</dbReference>
<evidence type="ECO:0000313" key="2">
    <source>
        <dbReference type="Proteomes" id="UP000235965"/>
    </source>
</evidence>
<dbReference type="InterPro" id="IPR036691">
    <property type="entry name" value="Endo/exonu/phosph_ase_sf"/>
</dbReference>
<proteinExistence type="predicted"/>
<protein>
    <recommendedName>
        <fullName evidence="3">Endonuclease/exonuclease/phosphatase domain-containing protein</fullName>
    </recommendedName>
</protein>
<name>A0A2J7QH67_9NEOP</name>
<dbReference type="Gene3D" id="3.60.10.10">
    <property type="entry name" value="Endonuclease/exonuclease/phosphatase"/>
    <property type="match status" value="1"/>
</dbReference>
<dbReference type="EMBL" id="NEVH01013999">
    <property type="protein sequence ID" value="PNF27934.1"/>
    <property type="molecule type" value="Genomic_DNA"/>
</dbReference>
<evidence type="ECO:0000313" key="1">
    <source>
        <dbReference type="EMBL" id="PNF27934.1"/>
    </source>
</evidence>